<keyword evidence="2" id="KW-1185">Reference proteome</keyword>
<dbReference type="EMBL" id="BPQV01000031">
    <property type="protein sequence ID" value="GJE29836.1"/>
    <property type="molecule type" value="Genomic_DNA"/>
</dbReference>
<accession>A0ABQ4TDS7</accession>
<dbReference type="Proteomes" id="UP001055156">
    <property type="component" value="Unassembled WGS sequence"/>
</dbReference>
<evidence type="ECO:0000313" key="1">
    <source>
        <dbReference type="EMBL" id="GJE29836.1"/>
    </source>
</evidence>
<name>A0ABQ4TDS7_METOR</name>
<proteinExistence type="predicted"/>
<comment type="caution">
    <text evidence="1">The sequence shown here is derived from an EMBL/GenBank/DDBJ whole genome shotgun (WGS) entry which is preliminary data.</text>
</comment>
<gene>
    <name evidence="1" type="ORF">LKMONMHP_4728</name>
</gene>
<reference evidence="1" key="2">
    <citation type="submission" date="2021-08" db="EMBL/GenBank/DDBJ databases">
        <authorList>
            <person name="Tani A."/>
            <person name="Ola A."/>
            <person name="Ogura Y."/>
            <person name="Katsura K."/>
            <person name="Hayashi T."/>
        </authorList>
    </citation>
    <scope>NUCLEOTIDE SEQUENCE</scope>
    <source>
        <strain evidence="1">NBRC 15689</strain>
    </source>
</reference>
<reference evidence="1" key="1">
    <citation type="journal article" date="2021" name="Front. Microbiol.">
        <title>Comprehensive Comparative Genomics and Phenotyping of Methylobacterium Species.</title>
        <authorList>
            <person name="Alessa O."/>
            <person name="Ogura Y."/>
            <person name="Fujitani Y."/>
            <person name="Takami H."/>
            <person name="Hayashi T."/>
            <person name="Sahin N."/>
            <person name="Tani A."/>
        </authorList>
    </citation>
    <scope>NUCLEOTIDE SEQUENCE</scope>
    <source>
        <strain evidence="1">NBRC 15689</strain>
    </source>
</reference>
<organism evidence="1 2">
    <name type="scientific">Methylobacterium organophilum</name>
    <dbReference type="NCBI Taxonomy" id="410"/>
    <lineage>
        <taxon>Bacteria</taxon>
        <taxon>Pseudomonadati</taxon>
        <taxon>Pseudomonadota</taxon>
        <taxon>Alphaproteobacteria</taxon>
        <taxon>Hyphomicrobiales</taxon>
        <taxon>Methylobacteriaceae</taxon>
        <taxon>Methylobacterium</taxon>
    </lineage>
</organism>
<evidence type="ECO:0000313" key="2">
    <source>
        <dbReference type="Proteomes" id="UP001055156"/>
    </source>
</evidence>
<sequence>MQSRSILEPAFLAAAGSLVLRLCFQFAFPVHGAGMKGRSSAGITLRK</sequence>
<protein>
    <submittedName>
        <fullName evidence="1">Uncharacterized protein</fullName>
    </submittedName>
</protein>